<name>A0A0E9UEP9_ANGAN</name>
<evidence type="ECO:0000313" key="1">
    <source>
        <dbReference type="EMBL" id="JAH63418.1"/>
    </source>
</evidence>
<reference evidence="1" key="1">
    <citation type="submission" date="2014-11" db="EMBL/GenBank/DDBJ databases">
        <authorList>
            <person name="Amaro Gonzalez C."/>
        </authorList>
    </citation>
    <scope>NUCLEOTIDE SEQUENCE</scope>
</reference>
<dbReference type="AlphaFoldDB" id="A0A0E9UEP9"/>
<dbReference type="EMBL" id="GBXM01045159">
    <property type="protein sequence ID" value="JAH63418.1"/>
    <property type="molecule type" value="Transcribed_RNA"/>
</dbReference>
<accession>A0A0E9UEP9</accession>
<protein>
    <submittedName>
        <fullName evidence="1">Uncharacterized protein</fullName>
    </submittedName>
</protein>
<sequence length="35" mass="4271">MADSIRHHFYFRRYTIALAIMELRMTHPQINQPLV</sequence>
<organism evidence="1">
    <name type="scientific">Anguilla anguilla</name>
    <name type="common">European freshwater eel</name>
    <name type="synonym">Muraena anguilla</name>
    <dbReference type="NCBI Taxonomy" id="7936"/>
    <lineage>
        <taxon>Eukaryota</taxon>
        <taxon>Metazoa</taxon>
        <taxon>Chordata</taxon>
        <taxon>Craniata</taxon>
        <taxon>Vertebrata</taxon>
        <taxon>Euteleostomi</taxon>
        <taxon>Actinopterygii</taxon>
        <taxon>Neopterygii</taxon>
        <taxon>Teleostei</taxon>
        <taxon>Anguilliformes</taxon>
        <taxon>Anguillidae</taxon>
        <taxon>Anguilla</taxon>
    </lineage>
</organism>
<reference evidence="1" key="2">
    <citation type="journal article" date="2015" name="Fish Shellfish Immunol.">
        <title>Early steps in the European eel (Anguilla anguilla)-Vibrio vulnificus interaction in the gills: Role of the RtxA13 toxin.</title>
        <authorList>
            <person name="Callol A."/>
            <person name="Pajuelo D."/>
            <person name="Ebbesson L."/>
            <person name="Teles M."/>
            <person name="MacKenzie S."/>
            <person name="Amaro C."/>
        </authorList>
    </citation>
    <scope>NUCLEOTIDE SEQUENCE</scope>
</reference>
<proteinExistence type="predicted"/>